<gene>
    <name evidence="2" type="ORF">J2W55_003039</name>
</gene>
<dbReference type="Gene3D" id="1.20.1260.10">
    <property type="match status" value="1"/>
</dbReference>
<dbReference type="Proteomes" id="UP001247620">
    <property type="component" value="Unassembled WGS sequence"/>
</dbReference>
<organism evidence="2 3">
    <name type="scientific">Mucilaginibacter pocheonensis</name>
    <dbReference type="NCBI Taxonomy" id="398050"/>
    <lineage>
        <taxon>Bacteria</taxon>
        <taxon>Pseudomonadati</taxon>
        <taxon>Bacteroidota</taxon>
        <taxon>Sphingobacteriia</taxon>
        <taxon>Sphingobacteriales</taxon>
        <taxon>Sphingobacteriaceae</taxon>
        <taxon>Mucilaginibacter</taxon>
    </lineage>
</organism>
<dbReference type="PANTHER" id="PTHR38593">
    <property type="entry name" value="BLR2558 PROTEIN"/>
    <property type="match status" value="1"/>
</dbReference>
<protein>
    <submittedName>
        <fullName evidence="2">Membrane protein</fullName>
    </submittedName>
</protein>
<evidence type="ECO:0000259" key="1">
    <source>
        <dbReference type="Pfam" id="PF13628"/>
    </source>
</evidence>
<proteinExistence type="predicted"/>
<dbReference type="PROSITE" id="PS51257">
    <property type="entry name" value="PROKAR_LIPOPROTEIN"/>
    <property type="match status" value="1"/>
</dbReference>
<keyword evidence="3" id="KW-1185">Reference proteome</keyword>
<feature type="domain" description="DUF4142" evidence="1">
    <location>
        <begin position="61"/>
        <end position="194"/>
    </location>
</feature>
<comment type="caution">
    <text evidence="2">The sequence shown here is derived from an EMBL/GenBank/DDBJ whole genome shotgun (WGS) entry which is preliminary data.</text>
</comment>
<evidence type="ECO:0000313" key="2">
    <source>
        <dbReference type="EMBL" id="MDR6943186.1"/>
    </source>
</evidence>
<sequence length="200" mass="21362">MMKTLNLIMSVAIAAGVLQSCGGNTQKDSKAFADSTNQAKDSSKNDTATTSAAGLTVSKENSEFAVNAANGGMAEVELGKLAQEKGTSQAVKDFGGMMVNDHSKANEELMSLAKNKNITLPATLGKDEQEAKDKLAAKSGAEFDKAYVENMLEDHKKDIKEFEDAGKNLTDPELKAFAIKTLPTLKMHLAAIQKIHNKVK</sequence>
<accession>A0ABU1TEA3</accession>
<evidence type="ECO:0000313" key="3">
    <source>
        <dbReference type="Proteomes" id="UP001247620"/>
    </source>
</evidence>
<dbReference type="InterPro" id="IPR012347">
    <property type="entry name" value="Ferritin-like"/>
</dbReference>
<dbReference type="RefSeq" id="WP_310097010.1">
    <property type="nucleotide sequence ID" value="NZ_JAVDUU010000003.1"/>
</dbReference>
<dbReference type="Pfam" id="PF13628">
    <property type="entry name" value="DUF4142"/>
    <property type="match status" value="1"/>
</dbReference>
<reference evidence="2 3" key="1">
    <citation type="submission" date="2023-07" db="EMBL/GenBank/DDBJ databases">
        <title>Sorghum-associated microbial communities from plants grown in Nebraska, USA.</title>
        <authorList>
            <person name="Schachtman D."/>
        </authorList>
    </citation>
    <scope>NUCLEOTIDE SEQUENCE [LARGE SCALE GENOMIC DNA]</scope>
    <source>
        <strain evidence="2 3">3262</strain>
    </source>
</reference>
<dbReference type="EMBL" id="JAVDUU010000003">
    <property type="protein sequence ID" value="MDR6943186.1"/>
    <property type="molecule type" value="Genomic_DNA"/>
</dbReference>
<name>A0ABU1TEA3_9SPHI</name>
<dbReference type="PANTHER" id="PTHR38593:SF1">
    <property type="entry name" value="BLR2558 PROTEIN"/>
    <property type="match status" value="1"/>
</dbReference>
<dbReference type="InterPro" id="IPR025419">
    <property type="entry name" value="DUF4142"/>
</dbReference>